<reference evidence="2 3" key="1">
    <citation type="submission" date="2016-12" db="EMBL/GenBank/DDBJ databases">
        <title>The genomes of Aspergillus section Nigri reveals drivers in fungal speciation.</title>
        <authorList>
            <consortium name="DOE Joint Genome Institute"/>
            <person name="Vesth T.C."/>
            <person name="Nybo J."/>
            <person name="Theobald S."/>
            <person name="Brandl J."/>
            <person name="Frisvad J.C."/>
            <person name="Nielsen K.F."/>
            <person name="Lyhne E.K."/>
            <person name="Kogle M.E."/>
            <person name="Kuo A."/>
            <person name="Riley R."/>
            <person name="Clum A."/>
            <person name="Nolan M."/>
            <person name="Lipzen A."/>
            <person name="Salamov A."/>
            <person name="Henrissat B."/>
            <person name="Wiebenga A."/>
            <person name="De Vries R.P."/>
            <person name="Grigoriev I.V."/>
            <person name="Mortensen U.H."/>
            <person name="Andersen M.R."/>
            <person name="Baker S.E."/>
        </authorList>
    </citation>
    <scope>NUCLEOTIDE SEQUENCE [LARGE SCALE GENOMIC DNA]</scope>
    <source>
        <strain evidence="2 3">CBS 115572</strain>
    </source>
</reference>
<keyword evidence="1" id="KW-0732">Signal</keyword>
<feature type="chain" id="PRO_5016436623" evidence="1">
    <location>
        <begin position="39"/>
        <end position="124"/>
    </location>
</feature>
<dbReference type="RefSeq" id="XP_025469460.1">
    <property type="nucleotide sequence ID" value="XM_025611285.1"/>
</dbReference>
<organism evidence="2 3">
    <name type="scientific">Aspergillus sclerotioniger CBS 115572</name>
    <dbReference type="NCBI Taxonomy" id="1450535"/>
    <lineage>
        <taxon>Eukaryota</taxon>
        <taxon>Fungi</taxon>
        <taxon>Dikarya</taxon>
        <taxon>Ascomycota</taxon>
        <taxon>Pezizomycotina</taxon>
        <taxon>Eurotiomycetes</taxon>
        <taxon>Eurotiomycetidae</taxon>
        <taxon>Eurotiales</taxon>
        <taxon>Aspergillaceae</taxon>
        <taxon>Aspergillus</taxon>
        <taxon>Aspergillus subgen. Circumdati</taxon>
    </lineage>
</organism>
<name>A0A317X2A3_9EURO</name>
<protein>
    <submittedName>
        <fullName evidence="2">Uncharacterized protein</fullName>
    </submittedName>
</protein>
<evidence type="ECO:0000313" key="2">
    <source>
        <dbReference type="EMBL" id="PWY91732.1"/>
    </source>
</evidence>
<dbReference type="AlphaFoldDB" id="A0A317X2A3"/>
<evidence type="ECO:0000256" key="1">
    <source>
        <dbReference type="SAM" id="SignalP"/>
    </source>
</evidence>
<dbReference type="STRING" id="1450535.A0A317X2A3"/>
<dbReference type="OrthoDB" id="5215637at2759"/>
<gene>
    <name evidence="2" type="ORF">BO94DRAFT_533187</name>
</gene>
<dbReference type="GeneID" id="37113428"/>
<feature type="signal peptide" evidence="1">
    <location>
        <begin position="1"/>
        <end position="38"/>
    </location>
</feature>
<dbReference type="EMBL" id="MSFK01000008">
    <property type="protein sequence ID" value="PWY91732.1"/>
    <property type="molecule type" value="Genomic_DNA"/>
</dbReference>
<comment type="caution">
    <text evidence="2">The sequence shown here is derived from an EMBL/GenBank/DDBJ whole genome shotgun (WGS) entry which is preliminary data.</text>
</comment>
<proteinExistence type="predicted"/>
<evidence type="ECO:0000313" key="3">
    <source>
        <dbReference type="Proteomes" id="UP000246702"/>
    </source>
</evidence>
<keyword evidence="3" id="KW-1185">Reference proteome</keyword>
<dbReference type="Proteomes" id="UP000246702">
    <property type="component" value="Unassembled WGS sequence"/>
</dbReference>
<sequence>MRPSQLLYTLLPSTPTPTRLTLLYLTLPLLSTTPSTTASETDTATCYWPNGDTDTNYVPCPNSKSCCLRGEACLSNGLCYGPKLNIAYRGACTDDSWPISECPRVCYAEIPDHYNHQHHGLYLQ</sequence>
<accession>A0A317X2A3</accession>